<evidence type="ECO:0000313" key="3">
    <source>
        <dbReference type="EMBL" id="GGA65241.1"/>
    </source>
</evidence>
<evidence type="ECO:0000256" key="1">
    <source>
        <dbReference type="ARBA" id="ARBA00022729"/>
    </source>
</evidence>
<keyword evidence="4" id="KW-1185">Reference proteome</keyword>
<dbReference type="Gene3D" id="3.40.190.170">
    <property type="entry name" value="Bacterial extracellular solute-binding protein, family 7"/>
    <property type="match status" value="1"/>
</dbReference>
<feature type="chain" id="PRO_5037779599" evidence="2">
    <location>
        <begin position="26"/>
        <end position="332"/>
    </location>
</feature>
<dbReference type="EMBL" id="BMIF01000005">
    <property type="protein sequence ID" value="GGA65241.1"/>
    <property type="molecule type" value="Genomic_DNA"/>
</dbReference>
<reference evidence="3" key="1">
    <citation type="journal article" date="2014" name="Int. J. Syst. Evol. Microbiol.">
        <title>Complete genome sequence of Corynebacterium casei LMG S-19264T (=DSM 44701T), isolated from a smear-ripened cheese.</title>
        <authorList>
            <consortium name="US DOE Joint Genome Institute (JGI-PGF)"/>
            <person name="Walter F."/>
            <person name="Albersmeier A."/>
            <person name="Kalinowski J."/>
            <person name="Ruckert C."/>
        </authorList>
    </citation>
    <scope>NUCLEOTIDE SEQUENCE</scope>
    <source>
        <strain evidence="3">CGMCC 1.15320</strain>
    </source>
</reference>
<keyword evidence="1 2" id="KW-0732">Signal</keyword>
<dbReference type="NCBIfam" id="NF037995">
    <property type="entry name" value="TRAP_S1"/>
    <property type="match status" value="1"/>
</dbReference>
<organism evidence="3 4">
    <name type="scientific">Nitratireductor aestuarii</name>
    <dbReference type="NCBI Taxonomy" id="1735103"/>
    <lineage>
        <taxon>Bacteria</taxon>
        <taxon>Pseudomonadati</taxon>
        <taxon>Pseudomonadota</taxon>
        <taxon>Alphaproteobacteria</taxon>
        <taxon>Hyphomicrobiales</taxon>
        <taxon>Phyllobacteriaceae</taxon>
        <taxon>Nitratireductor</taxon>
    </lineage>
</organism>
<protein>
    <submittedName>
        <fullName evidence="3">Exported protein</fullName>
    </submittedName>
</protein>
<feature type="signal peptide" evidence="2">
    <location>
        <begin position="1"/>
        <end position="25"/>
    </location>
</feature>
<reference evidence="3" key="2">
    <citation type="submission" date="2020-09" db="EMBL/GenBank/DDBJ databases">
        <authorList>
            <person name="Sun Q."/>
            <person name="Zhou Y."/>
        </authorList>
    </citation>
    <scope>NUCLEOTIDE SEQUENCE</scope>
    <source>
        <strain evidence="3">CGMCC 1.15320</strain>
    </source>
</reference>
<dbReference type="Pfam" id="PF03480">
    <property type="entry name" value="DctP"/>
    <property type="match status" value="1"/>
</dbReference>
<dbReference type="RefSeq" id="WP_188720806.1">
    <property type="nucleotide sequence ID" value="NZ_BMIF01000005.1"/>
</dbReference>
<dbReference type="CDD" id="cd13602">
    <property type="entry name" value="PBP2_TRAP_BpDctp6_7"/>
    <property type="match status" value="1"/>
</dbReference>
<dbReference type="GO" id="GO:0055085">
    <property type="term" value="P:transmembrane transport"/>
    <property type="evidence" value="ECO:0007669"/>
    <property type="project" value="InterPro"/>
</dbReference>
<sequence length="332" mass="36445">MNYRSIGLVTAAVLGWAAATVSAGAQEFKWNFANAYPPSEFHSRAMTKFAEDMKAKTNGALDITVHHSGSLFPNTEIVQATRTGLVEMGSQLIGNLSRENRIYEIDSIPFLVNSYADAKLLWEEARGPIGDALLESGLRLVYLAPWPSQGFFFKKEINSLSDVKGLAMRAYNPMTTRLAELMGATPATVQMTETAQALATGMIQAVHTAPNSGALYELNQYTTNYYKTDAWIPYHAFFIREEAFQQLPADVQEQALQLGKELEEWSWGESEAAVAAGEKTLAERGMIVAPPGEQLAKELNEVGQKLLEEWLAVAGENAAPVIEAYNSKRASK</sequence>
<dbReference type="InterPro" id="IPR018389">
    <property type="entry name" value="DctP_fam"/>
</dbReference>
<proteinExistence type="predicted"/>
<dbReference type="AlphaFoldDB" id="A0A916W3V6"/>
<dbReference type="InterPro" id="IPR038404">
    <property type="entry name" value="TRAP_DctP_sf"/>
</dbReference>
<comment type="caution">
    <text evidence="3">The sequence shown here is derived from an EMBL/GenBank/DDBJ whole genome shotgun (WGS) entry which is preliminary data.</text>
</comment>
<name>A0A916W3V6_9HYPH</name>
<dbReference type="PANTHER" id="PTHR33376">
    <property type="match status" value="1"/>
</dbReference>
<evidence type="ECO:0000313" key="4">
    <source>
        <dbReference type="Proteomes" id="UP000636264"/>
    </source>
</evidence>
<gene>
    <name evidence="3" type="ORF">GCM10011385_18780</name>
</gene>
<accession>A0A916W3V6</accession>
<dbReference type="Proteomes" id="UP000636264">
    <property type="component" value="Unassembled WGS sequence"/>
</dbReference>
<evidence type="ECO:0000256" key="2">
    <source>
        <dbReference type="SAM" id="SignalP"/>
    </source>
</evidence>
<dbReference type="PANTHER" id="PTHR33376:SF4">
    <property type="entry name" value="SIALIC ACID-BINDING PERIPLASMIC PROTEIN SIAP"/>
    <property type="match status" value="1"/>
</dbReference>